<name>A0AAV7RQ35_PLEWA</name>
<sequence length="219" mass="24158">MYGSEGLTDLLANSLQAVTNSSRFARRSGFLFASAWHLEAGELVGRVRWQRRAAWGCGQLEQRVRPGAARLTSGDASGPGFGILEVYPVVEGEPSTTWGAGFVELGEDIEEELLDYEDEEEAEEVERGHRRSVQKGCTLDVLHETTNNAVRSVRRVGGDHQMFDAGNLPRVAKIPWAGTRSRCTEDSGPWGVVGDRRVRMLELVQKSIAPSPKRSYDKA</sequence>
<evidence type="ECO:0000313" key="1">
    <source>
        <dbReference type="EMBL" id="KAJ1154919.1"/>
    </source>
</evidence>
<keyword evidence="2" id="KW-1185">Reference proteome</keyword>
<dbReference type="Proteomes" id="UP001066276">
    <property type="component" value="Chromosome 5"/>
</dbReference>
<organism evidence="1 2">
    <name type="scientific">Pleurodeles waltl</name>
    <name type="common">Iberian ribbed newt</name>
    <dbReference type="NCBI Taxonomy" id="8319"/>
    <lineage>
        <taxon>Eukaryota</taxon>
        <taxon>Metazoa</taxon>
        <taxon>Chordata</taxon>
        <taxon>Craniata</taxon>
        <taxon>Vertebrata</taxon>
        <taxon>Euteleostomi</taxon>
        <taxon>Amphibia</taxon>
        <taxon>Batrachia</taxon>
        <taxon>Caudata</taxon>
        <taxon>Salamandroidea</taxon>
        <taxon>Salamandridae</taxon>
        <taxon>Pleurodelinae</taxon>
        <taxon>Pleurodeles</taxon>
    </lineage>
</organism>
<proteinExistence type="predicted"/>
<protein>
    <submittedName>
        <fullName evidence="1">Uncharacterized protein</fullName>
    </submittedName>
</protein>
<dbReference type="EMBL" id="JANPWB010000009">
    <property type="protein sequence ID" value="KAJ1154919.1"/>
    <property type="molecule type" value="Genomic_DNA"/>
</dbReference>
<reference evidence="1" key="1">
    <citation type="journal article" date="2022" name="bioRxiv">
        <title>Sequencing and chromosome-scale assembly of the giantPleurodeles waltlgenome.</title>
        <authorList>
            <person name="Brown T."/>
            <person name="Elewa A."/>
            <person name="Iarovenko S."/>
            <person name="Subramanian E."/>
            <person name="Araus A.J."/>
            <person name="Petzold A."/>
            <person name="Susuki M."/>
            <person name="Suzuki K.-i.T."/>
            <person name="Hayashi T."/>
            <person name="Toyoda A."/>
            <person name="Oliveira C."/>
            <person name="Osipova E."/>
            <person name="Leigh N.D."/>
            <person name="Simon A."/>
            <person name="Yun M.H."/>
        </authorList>
    </citation>
    <scope>NUCLEOTIDE SEQUENCE</scope>
    <source>
        <strain evidence="1">20211129_DDA</strain>
        <tissue evidence="1">Liver</tissue>
    </source>
</reference>
<gene>
    <name evidence="1" type="ORF">NDU88_007662</name>
</gene>
<comment type="caution">
    <text evidence="1">The sequence shown here is derived from an EMBL/GenBank/DDBJ whole genome shotgun (WGS) entry which is preliminary data.</text>
</comment>
<accession>A0AAV7RQ35</accession>
<evidence type="ECO:0000313" key="2">
    <source>
        <dbReference type="Proteomes" id="UP001066276"/>
    </source>
</evidence>
<dbReference type="AlphaFoldDB" id="A0AAV7RQ35"/>